<accession>A0A0E3SQW6</accession>
<dbReference type="KEGG" id="mmet:MCMEM_0404"/>
<dbReference type="HOGENOM" id="CLU_098197_2_0_2"/>
<dbReference type="SUPFAM" id="SSF54534">
    <property type="entry name" value="FKBP-like"/>
    <property type="match status" value="1"/>
</dbReference>
<evidence type="ECO:0000256" key="3">
    <source>
        <dbReference type="ARBA" id="ARBA00006577"/>
    </source>
</evidence>
<keyword evidence="12" id="KW-1185">Reference proteome</keyword>
<comment type="similarity">
    <text evidence="3 9">Belongs to the FKBP-type PPIase family.</text>
</comment>
<proteinExistence type="inferred from homology"/>
<evidence type="ECO:0000313" key="12">
    <source>
        <dbReference type="Proteomes" id="UP000033048"/>
    </source>
</evidence>
<evidence type="ECO:0000259" key="10">
    <source>
        <dbReference type="PROSITE" id="PS50059"/>
    </source>
</evidence>
<dbReference type="Gene3D" id="3.10.50.40">
    <property type="match status" value="1"/>
</dbReference>
<evidence type="ECO:0000256" key="4">
    <source>
        <dbReference type="ARBA" id="ARBA00022490"/>
    </source>
</evidence>
<dbReference type="PANTHER" id="PTHR47861">
    <property type="entry name" value="FKBP-TYPE PEPTIDYL-PROLYL CIS-TRANS ISOMERASE SLYD"/>
    <property type="match status" value="1"/>
</dbReference>
<evidence type="ECO:0000256" key="6">
    <source>
        <dbReference type="ARBA" id="ARBA00023186"/>
    </source>
</evidence>
<dbReference type="PROSITE" id="PS50059">
    <property type="entry name" value="FKBP_PPIASE"/>
    <property type="match status" value="1"/>
</dbReference>
<evidence type="ECO:0000256" key="1">
    <source>
        <dbReference type="ARBA" id="ARBA00000971"/>
    </source>
</evidence>
<keyword evidence="6" id="KW-0143">Chaperone</keyword>
<dbReference type="GO" id="GO:0003755">
    <property type="term" value="F:peptidyl-prolyl cis-trans isomerase activity"/>
    <property type="evidence" value="ECO:0007669"/>
    <property type="project" value="UniProtKB-UniRule"/>
</dbReference>
<dbReference type="Proteomes" id="UP000033048">
    <property type="component" value="Chromosome"/>
</dbReference>
<dbReference type="GO" id="GO:0042026">
    <property type="term" value="P:protein refolding"/>
    <property type="evidence" value="ECO:0007669"/>
    <property type="project" value="UniProtKB-ARBA"/>
</dbReference>
<dbReference type="Pfam" id="PF00254">
    <property type="entry name" value="FKBP_C"/>
    <property type="match status" value="1"/>
</dbReference>
<keyword evidence="4" id="KW-0963">Cytoplasm</keyword>
<evidence type="ECO:0000256" key="8">
    <source>
        <dbReference type="PROSITE-ProRule" id="PRU00277"/>
    </source>
</evidence>
<dbReference type="PROSITE" id="PS51257">
    <property type="entry name" value="PROKAR_LIPOPROTEIN"/>
    <property type="match status" value="1"/>
</dbReference>
<evidence type="ECO:0000256" key="5">
    <source>
        <dbReference type="ARBA" id="ARBA00023110"/>
    </source>
</evidence>
<dbReference type="PANTHER" id="PTHR47861:SF3">
    <property type="entry name" value="FKBP-TYPE PEPTIDYL-PROLYL CIS-TRANS ISOMERASE SLYD"/>
    <property type="match status" value="1"/>
</dbReference>
<organism evidence="11 12">
    <name type="scientific">Methanococcoides methylutens MM1</name>
    <dbReference type="NCBI Taxonomy" id="1434104"/>
    <lineage>
        <taxon>Archaea</taxon>
        <taxon>Methanobacteriati</taxon>
        <taxon>Methanobacteriota</taxon>
        <taxon>Stenosarchaea group</taxon>
        <taxon>Methanomicrobia</taxon>
        <taxon>Methanosarcinales</taxon>
        <taxon>Methanosarcinaceae</taxon>
        <taxon>Methanococcoides</taxon>
    </lineage>
</organism>
<keyword evidence="7 8" id="KW-0413">Isomerase</keyword>
<dbReference type="EC" id="5.2.1.8" evidence="9"/>
<dbReference type="InterPro" id="IPR001179">
    <property type="entry name" value="PPIase_FKBP_dom"/>
</dbReference>
<dbReference type="STRING" id="1434104.MCMEM_0404"/>
<evidence type="ECO:0000256" key="2">
    <source>
        <dbReference type="ARBA" id="ARBA00004496"/>
    </source>
</evidence>
<feature type="domain" description="PPIase FKBP-type" evidence="10">
    <location>
        <begin position="38"/>
        <end position="151"/>
    </location>
</feature>
<dbReference type="GO" id="GO:0005737">
    <property type="term" value="C:cytoplasm"/>
    <property type="evidence" value="ECO:0007669"/>
    <property type="project" value="UniProtKB-SubCell"/>
</dbReference>
<reference evidence="11 12" key="1">
    <citation type="submission" date="2014-07" db="EMBL/GenBank/DDBJ databases">
        <title>Methanogenic archaea and the global carbon cycle.</title>
        <authorList>
            <person name="Henriksen J.R."/>
            <person name="Luke J."/>
            <person name="Reinhart S."/>
            <person name="Benedict M.N."/>
            <person name="Youngblut N.D."/>
            <person name="Metcalf M.E."/>
            <person name="Whitaker R.J."/>
            <person name="Metcalf W.W."/>
        </authorList>
    </citation>
    <scope>NUCLEOTIDE SEQUENCE [LARGE SCALE GENOMIC DNA]</scope>
    <source>
        <strain evidence="11 12">MM1</strain>
    </source>
</reference>
<comment type="catalytic activity">
    <reaction evidence="1 8 9">
        <text>[protein]-peptidylproline (omega=180) = [protein]-peptidylproline (omega=0)</text>
        <dbReference type="Rhea" id="RHEA:16237"/>
        <dbReference type="Rhea" id="RHEA-COMP:10747"/>
        <dbReference type="Rhea" id="RHEA-COMP:10748"/>
        <dbReference type="ChEBI" id="CHEBI:83833"/>
        <dbReference type="ChEBI" id="CHEBI:83834"/>
        <dbReference type="EC" id="5.2.1.8"/>
    </reaction>
</comment>
<dbReference type="InterPro" id="IPR046357">
    <property type="entry name" value="PPIase_dom_sf"/>
</dbReference>
<evidence type="ECO:0000256" key="9">
    <source>
        <dbReference type="RuleBase" id="RU003915"/>
    </source>
</evidence>
<protein>
    <recommendedName>
        <fullName evidence="9">Peptidyl-prolyl cis-trans isomerase</fullName>
        <ecNumber evidence="9">5.2.1.8</ecNumber>
    </recommendedName>
</protein>
<evidence type="ECO:0000256" key="7">
    <source>
        <dbReference type="ARBA" id="ARBA00023235"/>
    </source>
</evidence>
<name>A0A0E3SQW6_METMT</name>
<keyword evidence="5 8" id="KW-0697">Rotamase</keyword>
<gene>
    <name evidence="11" type="ORF">MCMEM_0404</name>
</gene>
<dbReference type="AlphaFoldDB" id="A0A0E3SQW6"/>
<sequence>MLIPMKKTILLVILACIVLISGCAGNSGDQEDTMVKEGDYITVNYIGQLEDGTIFDTSLEEVAKEAGQYNPAREYNPLGFTVGAGQMIKGFDNGVVGMEIGEERTVTIPAAEAYGEYDEELVQPIEISHLKEMGIEPEVGMALYTQHGQVTVAKMNETHAFIDYNHHLAGKTLVFKITLVSIGQ</sequence>
<comment type="subcellular location">
    <subcellularLocation>
        <location evidence="2">Cytoplasm</location>
    </subcellularLocation>
</comment>
<evidence type="ECO:0000313" key="11">
    <source>
        <dbReference type="EMBL" id="AKB84457.1"/>
    </source>
</evidence>
<dbReference type="EMBL" id="CP009518">
    <property type="protein sequence ID" value="AKB84457.1"/>
    <property type="molecule type" value="Genomic_DNA"/>
</dbReference>